<dbReference type="PRINTS" id="PR00363">
    <property type="entry name" value="CYTOCHROMEB5"/>
</dbReference>
<dbReference type="InterPro" id="IPR012137">
    <property type="entry name" value="Nitr_rd_NADH"/>
</dbReference>
<name>A0A1X6PKY7_PORUM</name>
<dbReference type="PROSITE" id="PS00191">
    <property type="entry name" value="CYTOCHROME_B5_1"/>
    <property type="match status" value="1"/>
</dbReference>
<dbReference type="InterPro" id="IPR017938">
    <property type="entry name" value="Riboflavin_synthase-like_b-brl"/>
</dbReference>
<dbReference type="InterPro" id="IPR001433">
    <property type="entry name" value="OxRdtase_FAD/NAD-bd"/>
</dbReference>
<comment type="cofactor">
    <cofactor evidence="2">
        <name>FAD</name>
        <dbReference type="ChEBI" id="CHEBI:57692"/>
    </cofactor>
</comment>
<dbReference type="InterPro" id="IPR018506">
    <property type="entry name" value="Cyt_B5_heme-BS"/>
</dbReference>
<keyword evidence="12" id="KW-0408">Iron</keyword>
<dbReference type="CDD" id="cd06183">
    <property type="entry name" value="cyt_b5_reduct_like"/>
    <property type="match status" value="1"/>
</dbReference>
<dbReference type="Gene3D" id="2.40.30.10">
    <property type="entry name" value="Translation factors"/>
    <property type="match status" value="1"/>
</dbReference>
<dbReference type="GO" id="GO:0030151">
    <property type="term" value="F:molybdenum ion binding"/>
    <property type="evidence" value="ECO:0007669"/>
    <property type="project" value="InterPro"/>
</dbReference>
<protein>
    <recommendedName>
        <fullName evidence="21">Nitrate reductase</fullName>
    </recommendedName>
</protein>
<dbReference type="GO" id="GO:0006809">
    <property type="term" value="P:nitric oxide biosynthetic process"/>
    <property type="evidence" value="ECO:0007669"/>
    <property type="project" value="InterPro"/>
</dbReference>
<proteinExistence type="inferred from homology"/>
<evidence type="ECO:0000256" key="14">
    <source>
        <dbReference type="ARBA" id="ARBA00023157"/>
    </source>
</evidence>
<evidence type="ECO:0000256" key="3">
    <source>
        <dbReference type="ARBA" id="ARBA00003838"/>
    </source>
</evidence>
<organism evidence="19 20">
    <name type="scientific">Porphyra umbilicalis</name>
    <name type="common">Purple laver</name>
    <name type="synonym">Red alga</name>
    <dbReference type="NCBI Taxonomy" id="2786"/>
    <lineage>
        <taxon>Eukaryota</taxon>
        <taxon>Rhodophyta</taxon>
        <taxon>Bangiophyceae</taxon>
        <taxon>Bangiales</taxon>
        <taxon>Bangiaceae</taxon>
        <taxon>Porphyra</taxon>
    </lineage>
</organism>
<dbReference type="InterPro" id="IPR014756">
    <property type="entry name" value="Ig_E-set"/>
</dbReference>
<keyword evidence="6 15" id="KW-0500">Molybdenum</keyword>
<dbReference type="GO" id="GO:0043546">
    <property type="term" value="F:molybdopterin cofactor binding"/>
    <property type="evidence" value="ECO:0007669"/>
    <property type="project" value="InterPro"/>
</dbReference>
<dbReference type="InterPro" id="IPR000572">
    <property type="entry name" value="OxRdtase_Mopterin-bd_dom"/>
</dbReference>
<dbReference type="EMBL" id="KV918761">
    <property type="protein sequence ID" value="OSX81470.1"/>
    <property type="molecule type" value="Genomic_DNA"/>
</dbReference>
<dbReference type="PIRSF" id="PIRSF000233">
    <property type="entry name" value="Nitr_rd_NADH"/>
    <property type="match status" value="1"/>
</dbReference>
<dbReference type="AlphaFoldDB" id="A0A1X6PKY7"/>
<feature type="compositionally biased region" description="Polar residues" evidence="16">
    <location>
        <begin position="27"/>
        <end position="36"/>
    </location>
</feature>
<keyword evidence="13" id="KW-0534">Nitrate assimilation</keyword>
<dbReference type="Pfam" id="PF00970">
    <property type="entry name" value="FAD_binding_6"/>
    <property type="match status" value="1"/>
</dbReference>
<keyword evidence="11" id="KW-0560">Oxidoreductase</keyword>
<keyword evidence="8" id="KW-0285">Flavoprotein</keyword>
<dbReference type="FunFam" id="2.40.30.10:FF:000021">
    <property type="entry name" value="NADH-cytochrome b5 reductase"/>
    <property type="match status" value="1"/>
</dbReference>
<dbReference type="InterPro" id="IPR017927">
    <property type="entry name" value="FAD-bd_FR_type"/>
</dbReference>
<keyword evidence="9 15" id="KW-0479">Metal-binding</keyword>
<keyword evidence="20" id="KW-1185">Reference proteome</keyword>
<dbReference type="Gene3D" id="3.90.420.10">
    <property type="entry name" value="Oxidoreductase, molybdopterin-binding domain"/>
    <property type="match status" value="1"/>
</dbReference>
<dbReference type="FunFam" id="3.10.120.10:FF:000007">
    <property type="entry name" value="Sulfite oxidase, mitochondrial"/>
    <property type="match status" value="1"/>
</dbReference>
<evidence type="ECO:0000256" key="12">
    <source>
        <dbReference type="ARBA" id="ARBA00023004"/>
    </source>
</evidence>
<dbReference type="OrthoDB" id="10051395at2759"/>
<evidence type="ECO:0000256" key="11">
    <source>
        <dbReference type="ARBA" id="ARBA00023002"/>
    </source>
</evidence>
<evidence type="ECO:0000256" key="7">
    <source>
        <dbReference type="ARBA" id="ARBA00022617"/>
    </source>
</evidence>
<dbReference type="InterPro" id="IPR039261">
    <property type="entry name" value="FNR_nucleotide-bd"/>
</dbReference>
<dbReference type="InterPro" id="IPR008335">
    <property type="entry name" value="Mopterin_OxRdtase_euk"/>
</dbReference>
<feature type="domain" description="Cytochrome b5 heme-binding" evidence="17">
    <location>
        <begin position="572"/>
        <end position="647"/>
    </location>
</feature>
<dbReference type="InterPro" id="IPR001709">
    <property type="entry name" value="Flavoprot_Pyr_Nucl_cyt_Rdtase"/>
</dbReference>
<dbReference type="SMART" id="SM01117">
    <property type="entry name" value="Cyt-b5"/>
    <property type="match status" value="1"/>
</dbReference>
<dbReference type="PROSITE" id="PS50255">
    <property type="entry name" value="CYTOCHROME_B5_2"/>
    <property type="match status" value="1"/>
</dbReference>
<evidence type="ECO:0000256" key="4">
    <source>
        <dbReference type="ARBA" id="ARBA00006253"/>
    </source>
</evidence>
<dbReference type="SUPFAM" id="SSF81296">
    <property type="entry name" value="E set domains"/>
    <property type="match status" value="1"/>
</dbReference>
<feature type="binding site" evidence="15">
    <location>
        <position position="217"/>
    </location>
    <ligand>
        <name>Mo-molybdopterin</name>
        <dbReference type="ChEBI" id="CHEBI:71302"/>
    </ligand>
    <ligandPart>
        <name>Mo</name>
        <dbReference type="ChEBI" id="CHEBI:28685"/>
    </ligandPart>
</feature>
<comment type="subunit">
    <text evidence="5">Homodimer.</text>
</comment>
<sequence>MEAASGALSELRLEKGVKGWDPVKVPSRSSLKSTPIATPEGSLRGGSLYSSRAADNGLSAAAGSSGPGTMASNGETASSSPGSSGSSNGRVGWTELNDALNAKLASKSTLLDKQHVTEEIDERDVKTPDNWIPRHPAMVRLTGKHPFNSEAPLSMLVDQGFITPPSLHFVRNHGAAPQLSFEDHRMEVTGLVDKPLTLSMEDILSMPSVTIPVTLTCAGNRRKEQNMTKQTIGFSWGAAATSCNFWTGVRLRDVLTKAGIQMDKARHVCFVGCDDLPGGKYGTSIDLATAMDPFGEVMLAYEQNGIRLTPDHGAPLRVIIPGWIGGRMVKWLTGVSVTAEESQEHYHFFDNRIMPPHVDAELAKSEGWWYKREYLFNQLNINSAMSSPANGELMSLSGAGVYTLKGYAYSGGGRKVTRVEVSIDGGKTWLLATVDHPEERHSHSPSYGRYYCWAFWEYTIDKFALLNAATSSGELLVRAWDEGNNTQPAKLTWNLMGMGNNCYFRVTVAPKQSSGEFALEFLHPTVPGPAEGGWMPPPQESVVAAAAAAAVAETLKRAKSAPQINKMDQEGEKTYTLEEIAKHDTDEDSWIVVHNKVYDATPFLKDHPGGGASIVMNAGADCTEEFDAIHSTKAKAMLDDYYIGELAIEDIEDEPEQPALHMSKSSVQLMKDDFKEQSVRSVQKGTANVAKESHAPVALNPKKWMNFPLIEKEELSHDTRRFRFGLPTKEHRLGLPIGFHMFLSATIDGALVMRAYTPTSSDAQLGYFDLVIKVYFANVHPKFPDGGKLTQYLESLSLGDEVRVKGPLGHIEYRGRGEMIIDGKPRTVSALTGLMAGSGITPFYQILQAVAADPEDNTPLYLIYANQSPEDVLLRAELDKLDAEHENIHVWYTCDRAPENWQYDIGFVTEAMVKAHGAPAGPDVLGLSCGPPPFIKFAAAPNLSKNGYAEDCQFLF</sequence>
<dbReference type="SUPFAM" id="SSF55856">
    <property type="entry name" value="Cytochrome b5-like heme/steroid binding domain"/>
    <property type="match status" value="1"/>
</dbReference>
<dbReference type="Gene3D" id="3.40.50.80">
    <property type="entry name" value="Nucleotide-binding domain of ferredoxin-NADP reductase (FNR) module"/>
    <property type="match status" value="1"/>
</dbReference>
<evidence type="ECO:0000256" key="9">
    <source>
        <dbReference type="ARBA" id="ARBA00022723"/>
    </source>
</evidence>
<dbReference type="PRINTS" id="PR00406">
    <property type="entry name" value="CYTB5RDTASE"/>
</dbReference>
<evidence type="ECO:0000256" key="6">
    <source>
        <dbReference type="ARBA" id="ARBA00022505"/>
    </source>
</evidence>
<evidence type="ECO:0000313" key="19">
    <source>
        <dbReference type="EMBL" id="OSX81470.1"/>
    </source>
</evidence>
<keyword evidence="7" id="KW-0349">Heme</keyword>
<evidence type="ECO:0008006" key="21">
    <source>
        <dbReference type="Google" id="ProtNLM"/>
    </source>
</evidence>
<dbReference type="Gene3D" id="3.10.120.10">
    <property type="entry name" value="Cytochrome b5-like heme/steroid binding domain"/>
    <property type="match status" value="1"/>
</dbReference>
<dbReference type="SUPFAM" id="SSF56524">
    <property type="entry name" value="Oxidoreductase molybdopterin-binding domain"/>
    <property type="match status" value="1"/>
</dbReference>
<comment type="cofactor">
    <cofactor evidence="1">
        <name>heme</name>
        <dbReference type="ChEBI" id="CHEBI:30413"/>
    </cofactor>
</comment>
<dbReference type="GO" id="GO:0006790">
    <property type="term" value="P:sulfur compound metabolic process"/>
    <property type="evidence" value="ECO:0007669"/>
    <property type="project" value="TreeGrafter"/>
</dbReference>
<dbReference type="InterPro" id="IPR022407">
    <property type="entry name" value="OxRdtase_Mopterin_BS"/>
</dbReference>
<evidence type="ECO:0000259" key="18">
    <source>
        <dbReference type="PROSITE" id="PS51384"/>
    </source>
</evidence>
<dbReference type="PROSITE" id="PS00559">
    <property type="entry name" value="MOLYBDOPTERIN_EUK"/>
    <property type="match status" value="1"/>
</dbReference>
<dbReference type="InterPro" id="IPR008333">
    <property type="entry name" value="Cbr1-like_FAD-bd_dom"/>
</dbReference>
<accession>A0A1X6PKY7</accession>
<dbReference type="GO" id="GO:0008482">
    <property type="term" value="F:sulfite oxidase activity"/>
    <property type="evidence" value="ECO:0007669"/>
    <property type="project" value="TreeGrafter"/>
</dbReference>
<dbReference type="PRINTS" id="PR00407">
    <property type="entry name" value="EUMOPTERIN"/>
</dbReference>
<reference evidence="19 20" key="1">
    <citation type="submission" date="2017-03" db="EMBL/GenBank/DDBJ databases">
        <title>WGS assembly of Porphyra umbilicalis.</title>
        <authorList>
            <person name="Brawley S.H."/>
            <person name="Blouin N.A."/>
            <person name="Ficko-Blean E."/>
            <person name="Wheeler G.L."/>
            <person name="Lohr M."/>
            <person name="Goodson H.V."/>
            <person name="Jenkins J.W."/>
            <person name="Blaby-Haas C.E."/>
            <person name="Helliwell K.E."/>
            <person name="Chan C."/>
            <person name="Marriage T."/>
            <person name="Bhattacharya D."/>
            <person name="Klein A.S."/>
            <person name="Badis Y."/>
            <person name="Brodie J."/>
            <person name="Cao Y."/>
            <person name="Collen J."/>
            <person name="Dittami S.M."/>
            <person name="Gachon C.M."/>
            <person name="Green B.R."/>
            <person name="Karpowicz S."/>
            <person name="Kim J.W."/>
            <person name="Kudahl U."/>
            <person name="Lin S."/>
            <person name="Michel G."/>
            <person name="Mittag M."/>
            <person name="Olson B.J."/>
            <person name="Pangilinan J."/>
            <person name="Peng Y."/>
            <person name="Qiu H."/>
            <person name="Shu S."/>
            <person name="Singer J.T."/>
            <person name="Smith A.G."/>
            <person name="Sprecher B.N."/>
            <person name="Wagner V."/>
            <person name="Wang W."/>
            <person name="Wang Z.-Y."/>
            <person name="Yan J."/>
            <person name="Yarish C."/>
            <person name="Zoeuner-Riek S."/>
            <person name="Zhuang Y."/>
            <person name="Zou Y."/>
            <person name="Lindquist E.A."/>
            <person name="Grimwood J."/>
            <person name="Barry K."/>
            <person name="Rokhsar D.S."/>
            <person name="Schmutz J."/>
            <person name="Stiller J.W."/>
            <person name="Grossman A.R."/>
            <person name="Prochnik S.E."/>
        </authorList>
    </citation>
    <scope>NUCLEOTIDE SEQUENCE [LARGE SCALE GENOMIC DNA]</scope>
    <source>
        <strain evidence="19">4086291</strain>
    </source>
</reference>
<evidence type="ECO:0000256" key="8">
    <source>
        <dbReference type="ARBA" id="ARBA00022630"/>
    </source>
</evidence>
<feature type="compositionally biased region" description="Low complexity" evidence="16">
    <location>
        <begin position="41"/>
        <end position="89"/>
    </location>
</feature>
<feature type="region of interest" description="Disordered" evidence="16">
    <location>
        <begin position="1"/>
        <end position="92"/>
    </location>
</feature>
<dbReference type="GO" id="GO:0050464">
    <property type="term" value="F:nitrate reductase (NADPH) activity"/>
    <property type="evidence" value="ECO:0007669"/>
    <property type="project" value="InterPro"/>
</dbReference>
<dbReference type="Pfam" id="PF03404">
    <property type="entry name" value="Mo-co_dimer"/>
    <property type="match status" value="1"/>
</dbReference>
<dbReference type="PROSITE" id="PS51384">
    <property type="entry name" value="FAD_FR"/>
    <property type="match status" value="1"/>
</dbReference>
<dbReference type="PANTHER" id="PTHR19372:SF7">
    <property type="entry name" value="SULFITE OXIDASE, MITOCHONDRIAL"/>
    <property type="match status" value="1"/>
</dbReference>
<dbReference type="InterPro" id="IPR001199">
    <property type="entry name" value="Cyt_B5-like_heme/steroid-bd"/>
</dbReference>
<dbReference type="InterPro" id="IPR036374">
    <property type="entry name" value="OxRdtase_Mopterin-bd_sf"/>
</dbReference>
<evidence type="ECO:0000259" key="17">
    <source>
        <dbReference type="PROSITE" id="PS50255"/>
    </source>
</evidence>
<evidence type="ECO:0000256" key="13">
    <source>
        <dbReference type="ARBA" id="ARBA00023063"/>
    </source>
</evidence>
<evidence type="ECO:0000256" key="10">
    <source>
        <dbReference type="ARBA" id="ARBA00022827"/>
    </source>
</evidence>
<comment type="cofactor">
    <cofactor evidence="15">
        <name>Mo-molybdopterin</name>
        <dbReference type="ChEBI" id="CHEBI:71302"/>
    </cofactor>
    <text evidence="15">Binds 1 Mo-molybdopterin (Mo-MPT) cofactor per subunit.</text>
</comment>
<dbReference type="SUPFAM" id="SSF63380">
    <property type="entry name" value="Riboflavin synthase domain-like"/>
    <property type="match status" value="1"/>
</dbReference>
<evidence type="ECO:0000256" key="15">
    <source>
        <dbReference type="PIRSR" id="PIRSR000233-1"/>
    </source>
</evidence>
<dbReference type="SUPFAM" id="SSF52343">
    <property type="entry name" value="Ferredoxin reductase-like, C-terminal NADP-linked domain"/>
    <property type="match status" value="1"/>
</dbReference>
<dbReference type="GO" id="GO:0042128">
    <property type="term" value="P:nitrate assimilation"/>
    <property type="evidence" value="ECO:0007669"/>
    <property type="project" value="UniProtKB-KW"/>
</dbReference>
<dbReference type="InterPro" id="IPR036400">
    <property type="entry name" value="Cyt_B5-like_heme/steroid_sf"/>
</dbReference>
<evidence type="ECO:0000256" key="1">
    <source>
        <dbReference type="ARBA" id="ARBA00001971"/>
    </source>
</evidence>
<dbReference type="PRINTS" id="PR00371">
    <property type="entry name" value="FPNCR"/>
</dbReference>
<dbReference type="Gene3D" id="2.60.40.650">
    <property type="match status" value="1"/>
</dbReference>
<dbReference type="Pfam" id="PF00175">
    <property type="entry name" value="NAD_binding_1"/>
    <property type="match status" value="1"/>
</dbReference>
<dbReference type="Pfam" id="PF00174">
    <property type="entry name" value="Oxidored_molyb"/>
    <property type="match status" value="1"/>
</dbReference>
<comment type="function">
    <text evidence="3">Nitrate reductase is a key enzyme involved in the first step of nitrate assimilation in plants, fungi and bacteria.</text>
</comment>
<dbReference type="FunFam" id="3.90.420.10:FF:000003">
    <property type="entry name" value="Nitrate reductase"/>
    <property type="match status" value="1"/>
</dbReference>
<evidence type="ECO:0000256" key="5">
    <source>
        <dbReference type="ARBA" id="ARBA00011738"/>
    </source>
</evidence>
<keyword evidence="10" id="KW-0274">FAD</keyword>
<evidence type="ECO:0000256" key="2">
    <source>
        <dbReference type="ARBA" id="ARBA00001974"/>
    </source>
</evidence>
<dbReference type="Proteomes" id="UP000218209">
    <property type="component" value="Unassembled WGS sequence"/>
</dbReference>
<gene>
    <name evidence="19" type="ORF">BU14_0014s0024</name>
</gene>
<dbReference type="Pfam" id="PF00173">
    <property type="entry name" value="Cyt-b5"/>
    <property type="match status" value="1"/>
</dbReference>
<dbReference type="PANTHER" id="PTHR19372">
    <property type="entry name" value="SULFITE REDUCTASE"/>
    <property type="match status" value="1"/>
</dbReference>
<keyword evidence="14" id="KW-1015">Disulfide bond</keyword>
<feature type="domain" description="FAD-binding FR-type" evidence="18">
    <location>
        <begin position="702"/>
        <end position="814"/>
    </location>
</feature>
<evidence type="ECO:0000256" key="16">
    <source>
        <dbReference type="SAM" id="MobiDB-lite"/>
    </source>
</evidence>
<evidence type="ECO:0000313" key="20">
    <source>
        <dbReference type="Proteomes" id="UP000218209"/>
    </source>
</evidence>
<comment type="similarity">
    <text evidence="4">Belongs to the nitrate reductase family.</text>
</comment>
<dbReference type="InterPro" id="IPR005066">
    <property type="entry name" value="MoCF_OxRdtse_dimer"/>
</dbReference>
<dbReference type="GO" id="GO:0020037">
    <property type="term" value="F:heme binding"/>
    <property type="evidence" value="ECO:0007669"/>
    <property type="project" value="InterPro"/>
</dbReference>